<gene>
    <name evidence="1" type="ORF">DB891_00355</name>
</gene>
<dbReference type="EMBL" id="QCZH01000001">
    <property type="protein sequence ID" value="PWA11308.1"/>
    <property type="molecule type" value="Genomic_DNA"/>
</dbReference>
<evidence type="ECO:0000313" key="1">
    <source>
        <dbReference type="EMBL" id="PWA11308.1"/>
    </source>
</evidence>
<dbReference type="Proteomes" id="UP000245618">
    <property type="component" value="Unassembled WGS sequence"/>
</dbReference>
<evidence type="ECO:0000313" key="2">
    <source>
        <dbReference type="Proteomes" id="UP000245618"/>
    </source>
</evidence>
<keyword evidence="2" id="KW-1185">Reference proteome</keyword>
<dbReference type="AlphaFoldDB" id="A0A2U1K2X3"/>
<sequence>MMLKNILDLKGAQKLTQKEQKSINGGFGCIRTFYWTMTAAECAEEGGIYNASTGKCAVKENICV</sequence>
<protein>
    <submittedName>
        <fullName evidence="1">Uncharacterized protein</fullName>
    </submittedName>
</protein>
<reference evidence="1 2" key="1">
    <citation type="submission" date="2018-04" db="EMBL/GenBank/DDBJ databases">
        <title>Flavobacterium sp. nov., isolated from glacier ice.</title>
        <authorList>
            <person name="Liu Q."/>
            <person name="Xin Y.-H."/>
        </authorList>
    </citation>
    <scope>NUCLEOTIDE SEQUENCE [LARGE SCALE GENOMIC DNA]</scope>
    <source>
        <strain evidence="1 2">LB2P30</strain>
    </source>
</reference>
<name>A0A2U1K2X3_9FLAO</name>
<organism evidence="1 2">
    <name type="scientific">Flavobacterium laiguense</name>
    <dbReference type="NCBI Taxonomy" id="2169409"/>
    <lineage>
        <taxon>Bacteria</taxon>
        <taxon>Pseudomonadati</taxon>
        <taxon>Bacteroidota</taxon>
        <taxon>Flavobacteriia</taxon>
        <taxon>Flavobacteriales</taxon>
        <taxon>Flavobacteriaceae</taxon>
        <taxon>Flavobacterium</taxon>
    </lineage>
</organism>
<accession>A0A2U1K2X3</accession>
<comment type="caution">
    <text evidence="1">The sequence shown here is derived from an EMBL/GenBank/DDBJ whole genome shotgun (WGS) entry which is preliminary data.</text>
</comment>
<proteinExistence type="predicted"/>